<reference evidence="2" key="1">
    <citation type="submission" date="2020-12" db="EMBL/GenBank/DDBJ databases">
        <title>Snuella sp. nov., isolated from sediment in Incheon.</title>
        <authorList>
            <person name="Kim W."/>
        </authorList>
    </citation>
    <scope>NUCLEOTIDE SEQUENCE</scope>
    <source>
        <strain evidence="2">CAU 1569</strain>
    </source>
</reference>
<dbReference type="RefSeq" id="WP_199112232.1">
    <property type="nucleotide sequence ID" value="NZ_JAELVQ010000001.1"/>
</dbReference>
<organism evidence="2 3">
    <name type="scientific">Snuella sedimenti</name>
    <dbReference type="NCBI Taxonomy" id="2798802"/>
    <lineage>
        <taxon>Bacteria</taxon>
        <taxon>Pseudomonadati</taxon>
        <taxon>Bacteroidota</taxon>
        <taxon>Flavobacteriia</taxon>
        <taxon>Flavobacteriales</taxon>
        <taxon>Flavobacteriaceae</taxon>
        <taxon>Snuella</taxon>
    </lineage>
</organism>
<dbReference type="InterPro" id="IPR029377">
    <property type="entry name" value="TMEM220"/>
</dbReference>
<keyword evidence="1" id="KW-0472">Membrane</keyword>
<dbReference type="EMBL" id="JAELVQ010000001">
    <property type="protein sequence ID" value="MBJ6366654.1"/>
    <property type="molecule type" value="Genomic_DNA"/>
</dbReference>
<protein>
    <submittedName>
        <fullName evidence="2">Transmembrane 220 family protein</fullName>
    </submittedName>
</protein>
<feature type="transmembrane region" description="Helical" evidence="1">
    <location>
        <begin position="7"/>
        <end position="24"/>
    </location>
</feature>
<feature type="transmembrane region" description="Helical" evidence="1">
    <location>
        <begin position="99"/>
        <end position="117"/>
    </location>
</feature>
<proteinExistence type="predicted"/>
<evidence type="ECO:0000313" key="2">
    <source>
        <dbReference type="EMBL" id="MBJ6366654.1"/>
    </source>
</evidence>
<name>A0A8J7LLS2_9FLAO</name>
<evidence type="ECO:0000313" key="3">
    <source>
        <dbReference type="Proteomes" id="UP000610931"/>
    </source>
</evidence>
<feature type="transmembrane region" description="Helical" evidence="1">
    <location>
        <begin position="55"/>
        <end position="79"/>
    </location>
</feature>
<keyword evidence="3" id="KW-1185">Reference proteome</keyword>
<dbReference type="Proteomes" id="UP000610931">
    <property type="component" value="Unassembled WGS sequence"/>
</dbReference>
<sequence>MNRSKKIINIGLFVLFGIFAFLQLNDPDAWVWFAVYGFVSAICLYSSFKVIPKNILIAIIIGLLAYSVFHFSLFVTYLQTEHKEEIFGKMVYEKPYLEGSREFLGLLIAALGVFYVLRQKKK</sequence>
<dbReference type="AlphaFoldDB" id="A0A8J7LLS2"/>
<dbReference type="Pfam" id="PF15071">
    <property type="entry name" value="TMEM220"/>
    <property type="match status" value="1"/>
</dbReference>
<keyword evidence="1" id="KW-1133">Transmembrane helix</keyword>
<feature type="transmembrane region" description="Helical" evidence="1">
    <location>
        <begin position="30"/>
        <end position="48"/>
    </location>
</feature>
<evidence type="ECO:0000256" key="1">
    <source>
        <dbReference type="SAM" id="Phobius"/>
    </source>
</evidence>
<comment type="caution">
    <text evidence="2">The sequence shown here is derived from an EMBL/GenBank/DDBJ whole genome shotgun (WGS) entry which is preliminary data.</text>
</comment>
<accession>A0A8J7LLS2</accession>
<gene>
    <name evidence="2" type="ORF">JF259_01005</name>
</gene>
<keyword evidence="1 2" id="KW-0812">Transmembrane</keyword>